<feature type="domain" description="Galactokinase N-terminal" evidence="3">
    <location>
        <begin position="1"/>
        <end position="25"/>
    </location>
</feature>
<evidence type="ECO:0000313" key="4">
    <source>
        <dbReference type="EMBL" id="PIO54129.1"/>
    </source>
</evidence>
<feature type="non-terminal residue" evidence="4">
    <location>
        <position position="1"/>
    </location>
</feature>
<evidence type="ECO:0000256" key="2">
    <source>
        <dbReference type="ARBA" id="ARBA00022840"/>
    </source>
</evidence>
<evidence type="ECO:0000256" key="1">
    <source>
        <dbReference type="ARBA" id="ARBA00022741"/>
    </source>
</evidence>
<dbReference type="InterPro" id="IPR020568">
    <property type="entry name" value="Ribosomal_Su5_D2-typ_SF"/>
</dbReference>
<gene>
    <name evidence="4" type="ORF">TELCIR_24514</name>
</gene>
<dbReference type="AlphaFoldDB" id="A0A2G9T844"/>
<dbReference type="Gene3D" id="3.30.230.10">
    <property type="match status" value="2"/>
</dbReference>
<accession>A0A2G9T844</accession>
<dbReference type="Proteomes" id="UP000230423">
    <property type="component" value="Unassembled WGS sequence"/>
</dbReference>
<dbReference type="GO" id="GO:0004335">
    <property type="term" value="F:galactokinase activity"/>
    <property type="evidence" value="ECO:0007669"/>
    <property type="project" value="TreeGrafter"/>
</dbReference>
<sequence>EHIDYHGFGVLPMAIEEGTEILAAPNGKKEIRLVNVDTQYPEELADLCSTAEHYIGTQGGGMDQAVE</sequence>
<evidence type="ECO:0000313" key="5">
    <source>
        <dbReference type="Proteomes" id="UP000230423"/>
    </source>
</evidence>
<dbReference type="GO" id="GO:0005524">
    <property type="term" value="F:ATP binding"/>
    <property type="evidence" value="ECO:0007669"/>
    <property type="project" value="UniProtKB-KW"/>
</dbReference>
<evidence type="ECO:0000259" key="3">
    <source>
        <dbReference type="Pfam" id="PF10509"/>
    </source>
</evidence>
<dbReference type="GO" id="GO:0006012">
    <property type="term" value="P:galactose metabolic process"/>
    <property type="evidence" value="ECO:0007669"/>
    <property type="project" value="TreeGrafter"/>
</dbReference>
<reference evidence="4 5" key="1">
    <citation type="submission" date="2015-09" db="EMBL/GenBank/DDBJ databases">
        <title>Draft genome of the parasitic nematode Teladorsagia circumcincta isolate WARC Sus (inbred).</title>
        <authorList>
            <person name="Mitreva M."/>
        </authorList>
    </citation>
    <scope>NUCLEOTIDE SEQUENCE [LARGE SCALE GENOMIC DNA]</scope>
    <source>
        <strain evidence="4 5">S</strain>
    </source>
</reference>
<dbReference type="PANTHER" id="PTHR10457">
    <property type="entry name" value="MEVALONATE KINASE/GALACTOKINASE"/>
    <property type="match status" value="1"/>
</dbReference>
<proteinExistence type="predicted"/>
<dbReference type="InterPro" id="IPR014721">
    <property type="entry name" value="Ribsml_uS5_D2-typ_fold_subgr"/>
</dbReference>
<dbReference type="PANTHER" id="PTHR10457:SF7">
    <property type="entry name" value="GALACTOKINASE-RELATED"/>
    <property type="match status" value="1"/>
</dbReference>
<keyword evidence="2" id="KW-0067">ATP-binding</keyword>
<dbReference type="SUPFAM" id="SSF54211">
    <property type="entry name" value="Ribosomal protein S5 domain 2-like"/>
    <property type="match status" value="1"/>
</dbReference>
<dbReference type="Pfam" id="PF10509">
    <property type="entry name" value="GalKase_gal_bdg"/>
    <property type="match status" value="1"/>
</dbReference>
<dbReference type="EMBL" id="KZ401217">
    <property type="protein sequence ID" value="PIO54129.1"/>
    <property type="molecule type" value="Genomic_DNA"/>
</dbReference>
<dbReference type="GO" id="GO:0005829">
    <property type="term" value="C:cytosol"/>
    <property type="evidence" value="ECO:0007669"/>
    <property type="project" value="TreeGrafter"/>
</dbReference>
<dbReference type="InterPro" id="IPR019539">
    <property type="entry name" value="GalKase_N"/>
</dbReference>
<keyword evidence="1" id="KW-0547">Nucleotide-binding</keyword>
<name>A0A2G9T844_TELCI</name>
<protein>
    <recommendedName>
        <fullName evidence="3">Galactokinase N-terminal domain-containing protein</fullName>
    </recommendedName>
</protein>
<dbReference type="OrthoDB" id="187738at2759"/>
<organism evidence="4 5">
    <name type="scientific">Teladorsagia circumcincta</name>
    <name type="common">Brown stomach worm</name>
    <name type="synonym">Ostertagia circumcincta</name>
    <dbReference type="NCBI Taxonomy" id="45464"/>
    <lineage>
        <taxon>Eukaryota</taxon>
        <taxon>Metazoa</taxon>
        <taxon>Ecdysozoa</taxon>
        <taxon>Nematoda</taxon>
        <taxon>Chromadorea</taxon>
        <taxon>Rhabditida</taxon>
        <taxon>Rhabditina</taxon>
        <taxon>Rhabditomorpha</taxon>
        <taxon>Strongyloidea</taxon>
        <taxon>Trichostrongylidae</taxon>
        <taxon>Teladorsagia</taxon>
    </lineage>
</organism>
<feature type="non-terminal residue" evidence="4">
    <location>
        <position position="67"/>
    </location>
</feature>
<keyword evidence="5" id="KW-1185">Reference proteome</keyword>